<evidence type="ECO:0000313" key="3">
    <source>
        <dbReference type="Proteomes" id="UP000823388"/>
    </source>
</evidence>
<proteinExistence type="predicted"/>
<evidence type="ECO:0000256" key="1">
    <source>
        <dbReference type="SAM" id="MobiDB-lite"/>
    </source>
</evidence>
<evidence type="ECO:0000313" key="2">
    <source>
        <dbReference type="EMBL" id="KAG2546787.1"/>
    </source>
</evidence>
<dbReference type="EMBL" id="CM029053">
    <property type="protein sequence ID" value="KAG2546787.1"/>
    <property type="molecule type" value="Genomic_DNA"/>
</dbReference>
<sequence length="121" mass="13857">MSYPERLAIETQEGEEPFLPEIQHTRGCSGQPLHASWQKASGWTEVGGVQRLHYQGAVFLPQMKRTRTWRRSRSREGAACERMQGHSKEEETSEVQSATSPRHDHHSLPSNNDEAFHQFSD</sequence>
<gene>
    <name evidence="2" type="ORF">PVAP13_9KG045400</name>
</gene>
<reference evidence="2 3" key="1">
    <citation type="submission" date="2020-05" db="EMBL/GenBank/DDBJ databases">
        <title>WGS assembly of Panicum virgatum.</title>
        <authorList>
            <person name="Lovell J.T."/>
            <person name="Jenkins J."/>
            <person name="Shu S."/>
            <person name="Juenger T.E."/>
            <person name="Schmutz J."/>
        </authorList>
    </citation>
    <scope>NUCLEOTIDE SEQUENCE [LARGE SCALE GENOMIC DNA]</scope>
    <source>
        <strain evidence="3">cv. AP13</strain>
    </source>
</reference>
<accession>A0A8T0NC02</accession>
<comment type="caution">
    <text evidence="2">The sequence shown here is derived from an EMBL/GenBank/DDBJ whole genome shotgun (WGS) entry which is preliminary data.</text>
</comment>
<dbReference type="Proteomes" id="UP000823388">
    <property type="component" value="Chromosome 9K"/>
</dbReference>
<protein>
    <submittedName>
        <fullName evidence="2">Uncharacterized protein</fullName>
    </submittedName>
</protein>
<feature type="compositionally biased region" description="Basic and acidic residues" evidence="1">
    <location>
        <begin position="74"/>
        <end position="90"/>
    </location>
</feature>
<keyword evidence="3" id="KW-1185">Reference proteome</keyword>
<feature type="region of interest" description="Disordered" evidence="1">
    <location>
        <begin position="66"/>
        <end position="121"/>
    </location>
</feature>
<dbReference type="AlphaFoldDB" id="A0A8T0NC02"/>
<name>A0A8T0NC02_PANVG</name>
<organism evidence="2 3">
    <name type="scientific">Panicum virgatum</name>
    <name type="common">Blackwell switchgrass</name>
    <dbReference type="NCBI Taxonomy" id="38727"/>
    <lineage>
        <taxon>Eukaryota</taxon>
        <taxon>Viridiplantae</taxon>
        <taxon>Streptophyta</taxon>
        <taxon>Embryophyta</taxon>
        <taxon>Tracheophyta</taxon>
        <taxon>Spermatophyta</taxon>
        <taxon>Magnoliopsida</taxon>
        <taxon>Liliopsida</taxon>
        <taxon>Poales</taxon>
        <taxon>Poaceae</taxon>
        <taxon>PACMAD clade</taxon>
        <taxon>Panicoideae</taxon>
        <taxon>Panicodae</taxon>
        <taxon>Paniceae</taxon>
        <taxon>Panicinae</taxon>
        <taxon>Panicum</taxon>
        <taxon>Panicum sect. Hiantes</taxon>
    </lineage>
</organism>